<evidence type="ECO:0008006" key="4">
    <source>
        <dbReference type="Google" id="ProtNLM"/>
    </source>
</evidence>
<feature type="non-terminal residue" evidence="3">
    <location>
        <position position="1"/>
    </location>
</feature>
<proteinExistence type="predicted"/>
<dbReference type="InterPro" id="IPR013977">
    <property type="entry name" value="GcvT_C"/>
</dbReference>
<dbReference type="Pfam" id="PF01571">
    <property type="entry name" value="GCV_T"/>
    <property type="match status" value="1"/>
</dbReference>
<dbReference type="AlphaFoldDB" id="X1D9R7"/>
<dbReference type="EMBL" id="BART01028780">
    <property type="protein sequence ID" value="GAG93176.1"/>
    <property type="molecule type" value="Genomic_DNA"/>
</dbReference>
<dbReference type="PANTHER" id="PTHR43757">
    <property type="entry name" value="AMINOMETHYLTRANSFERASE"/>
    <property type="match status" value="1"/>
</dbReference>
<feature type="domain" description="GCVT N-terminal" evidence="1">
    <location>
        <begin position="14"/>
        <end position="121"/>
    </location>
</feature>
<dbReference type="InterPro" id="IPR029043">
    <property type="entry name" value="GcvT/YgfZ_C"/>
</dbReference>
<evidence type="ECO:0000259" key="2">
    <source>
        <dbReference type="Pfam" id="PF08669"/>
    </source>
</evidence>
<dbReference type="SUPFAM" id="SSF103025">
    <property type="entry name" value="Folate-binding domain"/>
    <property type="match status" value="1"/>
</dbReference>
<evidence type="ECO:0000259" key="1">
    <source>
        <dbReference type="Pfam" id="PF01571"/>
    </source>
</evidence>
<dbReference type="InterPro" id="IPR028896">
    <property type="entry name" value="GcvT/YgfZ/DmdA"/>
</dbReference>
<dbReference type="InterPro" id="IPR027266">
    <property type="entry name" value="TrmE/GcvT-like"/>
</dbReference>
<dbReference type="PANTHER" id="PTHR43757:SF2">
    <property type="entry name" value="AMINOMETHYLTRANSFERASE, MITOCHONDRIAL"/>
    <property type="match status" value="1"/>
</dbReference>
<reference evidence="3" key="1">
    <citation type="journal article" date="2014" name="Front. Microbiol.">
        <title>High frequency of phylogenetically diverse reductive dehalogenase-homologous genes in deep subseafloor sedimentary metagenomes.</title>
        <authorList>
            <person name="Kawai M."/>
            <person name="Futagami T."/>
            <person name="Toyoda A."/>
            <person name="Takaki Y."/>
            <person name="Nishi S."/>
            <person name="Hori S."/>
            <person name="Arai W."/>
            <person name="Tsubouchi T."/>
            <person name="Morono Y."/>
            <person name="Uchiyama I."/>
            <person name="Ito T."/>
            <person name="Fujiyama A."/>
            <person name="Inagaki F."/>
            <person name="Takami H."/>
        </authorList>
    </citation>
    <scope>NUCLEOTIDE SEQUENCE</scope>
    <source>
        <strain evidence="3">Expedition CK06-06</strain>
    </source>
</reference>
<dbReference type="InterPro" id="IPR006222">
    <property type="entry name" value="GCVT_N"/>
</dbReference>
<dbReference type="GO" id="GO:0005829">
    <property type="term" value="C:cytosol"/>
    <property type="evidence" value="ECO:0007669"/>
    <property type="project" value="TreeGrafter"/>
</dbReference>
<organism evidence="3">
    <name type="scientific">marine sediment metagenome</name>
    <dbReference type="NCBI Taxonomy" id="412755"/>
    <lineage>
        <taxon>unclassified sequences</taxon>
        <taxon>metagenomes</taxon>
        <taxon>ecological metagenomes</taxon>
    </lineage>
</organism>
<gene>
    <name evidence="3" type="ORF">S01H4_50654</name>
</gene>
<protein>
    <recommendedName>
        <fullName evidence="4">Glycine cleavage T-protein C-terminal barrel domain-containing protein</fullName>
    </recommendedName>
</protein>
<name>X1D9R7_9ZZZZ</name>
<comment type="caution">
    <text evidence="3">The sequence shown here is derived from an EMBL/GenBank/DDBJ whole genome shotgun (WGS) entry which is preliminary data.</text>
</comment>
<dbReference type="SUPFAM" id="SSF101790">
    <property type="entry name" value="Aminomethyltransferase beta-barrel domain"/>
    <property type="match status" value="1"/>
</dbReference>
<evidence type="ECO:0000313" key="3">
    <source>
        <dbReference type="EMBL" id="GAG93176.1"/>
    </source>
</evidence>
<sequence length="238" mass="27190">TCAVLKKMGLQDIETAKPFDIRHFPFHDDTLMVSRTGFTGDLGYELWVKPELALVLWDELYAAGADYGIQPFGEEATNMARLEAGFIMPDLELHEALKSIHFEHDQSPLELNLGWLVDFKKPHFNGRNALLEEKERGPKYTLTRLDIPGNKPAVEAILYKNERCSQGIGYVTSAMWSPAVKANIALAMIRTEFLKGDIWAEVYYQKELRQYRKVALCTVINKQFWTPPRARATPPLDF</sequence>
<accession>X1D9R7</accession>
<feature type="domain" description="Aminomethyltransferase C-terminal" evidence="2">
    <location>
        <begin position="161"/>
        <end position="197"/>
    </location>
</feature>
<dbReference type="Pfam" id="PF08669">
    <property type="entry name" value="GCV_T_C"/>
    <property type="match status" value="1"/>
</dbReference>
<dbReference type="Gene3D" id="3.30.1360.120">
    <property type="entry name" value="Probable tRNA modification gtpase trme, domain 1"/>
    <property type="match status" value="1"/>
</dbReference>